<sequence length="427" mass="48218">MVKDVIFSLTEKKYRWILLLALALVYFFVYFHRVSSAVISKDLLHEFGVSALSLGLLSSMYFYSYSLFQIPVGIFSDTIGPRKTIAFLTIFSAIGSFLFGIALSFNMALGARLIIGVGVSGVWIPALKLFSTWYSKREYATMVGILLAVGNVGALSASYPLAIIVNDFGWRFAFYVIGIISIFLALIAWVFIRDSPAHYLNKKKETKTSNSVPKRQYMSKDHIKLIFKNKDVWILSIWLFVVYGALLAYQGLWAYPYFRDVFNLPKATSGFILMFVSIGMLIGSPFVGYFSDKIMRSRKKVIIIWLSLFILPWILISFFTAQINISFLYLLSFWMGFFGCGNVVVFAIIKEQFPLEITGTVQSIVNVFPFVGAAFFQTFLGYILDTVGGFDGVYPVAAYSLAFKFVFAFVIAVFILSFFVKETLTTD</sequence>
<feature type="transmembrane region" description="Helical" evidence="5">
    <location>
        <begin position="302"/>
        <end position="321"/>
    </location>
</feature>
<feature type="transmembrane region" description="Helical" evidence="5">
    <location>
        <begin position="43"/>
        <end position="63"/>
    </location>
</feature>
<dbReference type="GO" id="GO:0016020">
    <property type="term" value="C:membrane"/>
    <property type="evidence" value="ECO:0007669"/>
    <property type="project" value="InterPro"/>
</dbReference>
<feature type="transmembrane region" description="Helical" evidence="5">
    <location>
        <begin position="327"/>
        <end position="349"/>
    </location>
</feature>
<evidence type="ECO:0000313" key="8">
    <source>
        <dbReference type="Proteomes" id="UP000075398"/>
    </source>
</evidence>
<feature type="transmembrane region" description="Helical" evidence="5">
    <location>
        <begin position="109"/>
        <end position="127"/>
    </location>
</feature>
<dbReference type="PIRSF" id="PIRSF002808">
    <property type="entry name" value="Hexose_phosphate_transp"/>
    <property type="match status" value="1"/>
</dbReference>
<dbReference type="AlphaFoldDB" id="A0A150IV21"/>
<proteinExistence type="predicted"/>
<dbReference type="STRING" id="1705564.APG08_00065"/>
<evidence type="ECO:0000256" key="5">
    <source>
        <dbReference type="SAM" id="Phobius"/>
    </source>
</evidence>
<feature type="transmembrane region" description="Helical" evidence="5">
    <location>
        <begin position="361"/>
        <end position="384"/>
    </location>
</feature>
<feature type="transmembrane region" description="Helical" evidence="5">
    <location>
        <begin position="172"/>
        <end position="192"/>
    </location>
</feature>
<dbReference type="PANTHER" id="PTHR43826:SF3">
    <property type="entry name" value="GLUCOSE-6-PHOSPHATE EXCHANGER SLC37A4"/>
    <property type="match status" value="1"/>
</dbReference>
<feature type="transmembrane region" description="Helical" evidence="5">
    <location>
        <begin position="396"/>
        <end position="420"/>
    </location>
</feature>
<evidence type="ECO:0000313" key="7">
    <source>
        <dbReference type="EMBL" id="KYC48800.1"/>
    </source>
</evidence>
<feature type="transmembrane region" description="Helical" evidence="5">
    <location>
        <begin position="267"/>
        <end position="290"/>
    </location>
</feature>
<dbReference type="InterPro" id="IPR020846">
    <property type="entry name" value="MFS_dom"/>
</dbReference>
<dbReference type="Proteomes" id="UP000075398">
    <property type="component" value="Unassembled WGS sequence"/>
</dbReference>
<evidence type="ECO:0000256" key="3">
    <source>
        <dbReference type="ARBA" id="ARBA00022989"/>
    </source>
</evidence>
<evidence type="ECO:0000256" key="2">
    <source>
        <dbReference type="ARBA" id="ARBA00022692"/>
    </source>
</evidence>
<evidence type="ECO:0000256" key="4">
    <source>
        <dbReference type="ARBA" id="ARBA00023136"/>
    </source>
</evidence>
<comment type="caution">
    <text evidence="7">The sequence shown here is derived from an EMBL/GenBank/DDBJ whole genome shotgun (WGS) entry which is preliminary data.</text>
</comment>
<dbReference type="PROSITE" id="PS50850">
    <property type="entry name" value="MFS"/>
    <property type="match status" value="1"/>
</dbReference>
<name>A0A150IV21_9EURY</name>
<feature type="transmembrane region" description="Helical" evidence="5">
    <location>
        <begin position="139"/>
        <end position="160"/>
    </location>
</feature>
<dbReference type="PANTHER" id="PTHR43826">
    <property type="entry name" value="GLUCOSE-6-PHOSPHATE EXCHANGER SLC37A4"/>
    <property type="match status" value="1"/>
</dbReference>
<dbReference type="Gene3D" id="1.20.1250.20">
    <property type="entry name" value="MFS general substrate transporter like domains"/>
    <property type="match status" value="2"/>
</dbReference>
<protein>
    <submittedName>
        <fullName evidence="7">Regulatory protein UhpC</fullName>
    </submittedName>
</protein>
<feature type="transmembrane region" description="Helical" evidence="5">
    <location>
        <begin position="14"/>
        <end position="31"/>
    </location>
</feature>
<evidence type="ECO:0000256" key="1">
    <source>
        <dbReference type="ARBA" id="ARBA00004127"/>
    </source>
</evidence>
<keyword evidence="4 5" id="KW-0472">Membrane</keyword>
<dbReference type="GO" id="GO:0061513">
    <property type="term" value="F:glucose 6-phosphate:phosphate antiporter activity"/>
    <property type="evidence" value="ECO:0007669"/>
    <property type="project" value="TreeGrafter"/>
</dbReference>
<evidence type="ECO:0000259" key="6">
    <source>
        <dbReference type="PROSITE" id="PS50850"/>
    </source>
</evidence>
<dbReference type="Pfam" id="PF07690">
    <property type="entry name" value="MFS_1"/>
    <property type="match status" value="1"/>
</dbReference>
<gene>
    <name evidence="7" type="ORF">AMQ22_01853</name>
</gene>
<dbReference type="InterPro" id="IPR051337">
    <property type="entry name" value="OPA_Antiporter"/>
</dbReference>
<reference evidence="7 8" key="1">
    <citation type="journal article" date="2016" name="ISME J.">
        <title>Chasing the elusive Euryarchaeota class WSA2: genomes reveal a uniquely fastidious methyl-reducing methanogen.</title>
        <authorList>
            <person name="Nobu M.K."/>
            <person name="Narihiro T."/>
            <person name="Kuroda K."/>
            <person name="Mei R."/>
            <person name="Liu W.T."/>
        </authorList>
    </citation>
    <scope>NUCLEOTIDE SEQUENCE [LARGE SCALE GENOMIC DNA]</scope>
    <source>
        <strain evidence="7">U1lsi0528_Bin055</strain>
    </source>
</reference>
<feature type="transmembrane region" description="Helical" evidence="5">
    <location>
        <begin position="232"/>
        <end position="255"/>
    </location>
</feature>
<dbReference type="InterPro" id="IPR000849">
    <property type="entry name" value="Sugar_P_transporter"/>
</dbReference>
<accession>A0A150IV21</accession>
<dbReference type="InterPro" id="IPR036259">
    <property type="entry name" value="MFS_trans_sf"/>
</dbReference>
<dbReference type="GO" id="GO:0012505">
    <property type="term" value="C:endomembrane system"/>
    <property type="evidence" value="ECO:0007669"/>
    <property type="project" value="UniProtKB-SubCell"/>
</dbReference>
<dbReference type="SUPFAM" id="SSF103473">
    <property type="entry name" value="MFS general substrate transporter"/>
    <property type="match status" value="1"/>
</dbReference>
<feature type="domain" description="Major facilitator superfamily (MFS) profile" evidence="6">
    <location>
        <begin position="18"/>
        <end position="425"/>
    </location>
</feature>
<dbReference type="InterPro" id="IPR011701">
    <property type="entry name" value="MFS"/>
</dbReference>
<keyword evidence="3 5" id="KW-1133">Transmembrane helix</keyword>
<organism evidence="7 8">
    <name type="scientific">Candidatus Methanofastidiosum methylothiophilum</name>
    <dbReference type="NCBI Taxonomy" id="1705564"/>
    <lineage>
        <taxon>Archaea</taxon>
        <taxon>Methanobacteriati</taxon>
        <taxon>Methanobacteriota</taxon>
        <taxon>Stenosarchaea group</taxon>
        <taxon>Candidatus Methanofastidiosia</taxon>
        <taxon>Candidatus Methanofastidiosales</taxon>
        <taxon>Candidatus Methanofastidiosaceae</taxon>
        <taxon>Candidatus Methanofastidiosum</taxon>
    </lineage>
</organism>
<comment type="subcellular location">
    <subcellularLocation>
        <location evidence="1">Endomembrane system</location>
        <topology evidence="1">Multi-pass membrane protein</topology>
    </subcellularLocation>
</comment>
<dbReference type="GO" id="GO:0035435">
    <property type="term" value="P:phosphate ion transmembrane transport"/>
    <property type="evidence" value="ECO:0007669"/>
    <property type="project" value="TreeGrafter"/>
</dbReference>
<feature type="transmembrane region" description="Helical" evidence="5">
    <location>
        <begin position="84"/>
        <end position="103"/>
    </location>
</feature>
<dbReference type="EMBL" id="LNGC01000127">
    <property type="protein sequence ID" value="KYC48800.1"/>
    <property type="molecule type" value="Genomic_DNA"/>
</dbReference>
<keyword evidence="2 5" id="KW-0812">Transmembrane</keyword>